<dbReference type="Proteomes" id="UP001470230">
    <property type="component" value="Unassembled WGS sequence"/>
</dbReference>
<gene>
    <name evidence="1" type="ORF">M9Y10_033608</name>
</gene>
<sequence>MDVETAKANLIPGKDVAYLARCVDTLLQHDCSDTSLLPLLLPFLDQNLLDNRIIDYGIEPGVDITDHYFVLWEPFYRAKVALLIGTIAEKCQTLPDVKDIVDRLLVMIQGNEDIELAFSFFALTNIGVKQPNMILDHFNDLCKIANSLVTVATNPKKAFSLFHSIPFKTEIYDSYLDFCSIKGILDSPQNVQSMVAAGLPFSLINIANAVLTYIEKRPEMLWKLMTVFLRFVTEHPTGSSMIETDNLTKDPKVNVGFAMRYALLGRDKAGELRNKIEAVPEKERTTEKFAEILKGLELQ</sequence>
<comment type="caution">
    <text evidence="1">The sequence shown here is derived from an EMBL/GenBank/DDBJ whole genome shotgun (WGS) entry which is preliminary data.</text>
</comment>
<keyword evidence="2" id="KW-1185">Reference proteome</keyword>
<accession>A0ABR2KDA7</accession>
<dbReference type="EMBL" id="JAPFFF010000005">
    <property type="protein sequence ID" value="KAK8888868.1"/>
    <property type="molecule type" value="Genomic_DNA"/>
</dbReference>
<evidence type="ECO:0000313" key="1">
    <source>
        <dbReference type="EMBL" id="KAK8888868.1"/>
    </source>
</evidence>
<proteinExistence type="predicted"/>
<organism evidence="1 2">
    <name type="scientific">Tritrichomonas musculus</name>
    <dbReference type="NCBI Taxonomy" id="1915356"/>
    <lineage>
        <taxon>Eukaryota</taxon>
        <taxon>Metamonada</taxon>
        <taxon>Parabasalia</taxon>
        <taxon>Tritrichomonadida</taxon>
        <taxon>Tritrichomonadidae</taxon>
        <taxon>Tritrichomonas</taxon>
    </lineage>
</organism>
<reference evidence="1 2" key="1">
    <citation type="submission" date="2024-04" db="EMBL/GenBank/DDBJ databases">
        <title>Tritrichomonas musculus Genome.</title>
        <authorList>
            <person name="Alves-Ferreira E."/>
            <person name="Grigg M."/>
            <person name="Lorenzi H."/>
            <person name="Galac M."/>
        </authorList>
    </citation>
    <scope>NUCLEOTIDE SEQUENCE [LARGE SCALE GENOMIC DNA]</scope>
    <source>
        <strain evidence="1 2">EAF2021</strain>
    </source>
</reference>
<name>A0ABR2KDA7_9EUKA</name>
<evidence type="ECO:0000313" key="2">
    <source>
        <dbReference type="Proteomes" id="UP001470230"/>
    </source>
</evidence>
<protein>
    <submittedName>
        <fullName evidence="1">Uncharacterized protein</fullName>
    </submittedName>
</protein>
<dbReference type="SUPFAM" id="SSF48371">
    <property type="entry name" value="ARM repeat"/>
    <property type="match status" value="1"/>
</dbReference>
<dbReference type="InterPro" id="IPR016024">
    <property type="entry name" value="ARM-type_fold"/>
</dbReference>